<reference evidence="3" key="1">
    <citation type="journal article" date="2013" name="Nature">
        <title>Draft genome of the wheat A-genome progenitor Triticum urartu.</title>
        <authorList>
            <person name="Ling H.Q."/>
            <person name="Zhao S."/>
            <person name="Liu D."/>
            <person name="Wang J."/>
            <person name="Sun H."/>
            <person name="Zhang C."/>
            <person name="Fan H."/>
            <person name="Li D."/>
            <person name="Dong L."/>
            <person name="Tao Y."/>
            <person name="Gao C."/>
            <person name="Wu H."/>
            <person name="Li Y."/>
            <person name="Cui Y."/>
            <person name="Guo X."/>
            <person name="Zheng S."/>
            <person name="Wang B."/>
            <person name="Yu K."/>
            <person name="Liang Q."/>
            <person name="Yang W."/>
            <person name="Lou X."/>
            <person name="Chen J."/>
            <person name="Feng M."/>
            <person name="Jian J."/>
            <person name="Zhang X."/>
            <person name="Luo G."/>
            <person name="Jiang Y."/>
            <person name="Liu J."/>
            <person name="Wang Z."/>
            <person name="Sha Y."/>
            <person name="Zhang B."/>
            <person name="Wu H."/>
            <person name="Tang D."/>
            <person name="Shen Q."/>
            <person name="Xue P."/>
            <person name="Zou S."/>
            <person name="Wang X."/>
            <person name="Liu X."/>
            <person name="Wang F."/>
            <person name="Yang Y."/>
            <person name="An X."/>
            <person name="Dong Z."/>
            <person name="Zhang K."/>
            <person name="Zhang X."/>
            <person name="Luo M.C."/>
            <person name="Dvorak J."/>
            <person name="Tong Y."/>
            <person name="Wang J."/>
            <person name="Yang H."/>
            <person name="Li Z."/>
            <person name="Wang D."/>
            <person name="Zhang A."/>
            <person name="Wang J."/>
        </authorList>
    </citation>
    <scope>NUCLEOTIDE SEQUENCE</scope>
    <source>
        <strain evidence="3">cv. G1812</strain>
    </source>
</reference>
<keyword evidence="3" id="KW-1185">Reference proteome</keyword>
<name>A0A8R7QJ05_TRIUA</name>
<dbReference type="Pfam" id="PF20241">
    <property type="entry name" value="DUF6598"/>
    <property type="match status" value="1"/>
</dbReference>
<protein>
    <recommendedName>
        <fullName evidence="1">DUF6598 domain-containing protein</fullName>
    </recommendedName>
</protein>
<dbReference type="PANTHER" id="PTHR33065:SF184">
    <property type="entry name" value="DUF6598 DOMAIN-CONTAINING PROTEIN"/>
    <property type="match status" value="1"/>
</dbReference>
<evidence type="ECO:0000313" key="2">
    <source>
        <dbReference type="EnsemblPlants" id="TuG1812G0500003042.01.T01"/>
    </source>
</evidence>
<dbReference type="PANTHER" id="PTHR33065">
    <property type="entry name" value="OS07G0486400 PROTEIN"/>
    <property type="match status" value="1"/>
</dbReference>
<evidence type="ECO:0000259" key="1">
    <source>
        <dbReference type="Pfam" id="PF20241"/>
    </source>
</evidence>
<feature type="domain" description="DUF6598" evidence="1">
    <location>
        <begin position="24"/>
        <end position="275"/>
    </location>
</feature>
<accession>A0A8R7QJ05</accession>
<dbReference type="AlphaFoldDB" id="A0A8R7QJ05"/>
<reference evidence="2" key="3">
    <citation type="submission" date="2022-06" db="UniProtKB">
        <authorList>
            <consortium name="EnsemblPlants"/>
        </authorList>
    </citation>
    <scope>IDENTIFICATION</scope>
</reference>
<organism evidence="2 3">
    <name type="scientific">Triticum urartu</name>
    <name type="common">Red wild einkorn</name>
    <name type="synonym">Crithodium urartu</name>
    <dbReference type="NCBI Taxonomy" id="4572"/>
    <lineage>
        <taxon>Eukaryota</taxon>
        <taxon>Viridiplantae</taxon>
        <taxon>Streptophyta</taxon>
        <taxon>Embryophyta</taxon>
        <taxon>Tracheophyta</taxon>
        <taxon>Spermatophyta</taxon>
        <taxon>Magnoliopsida</taxon>
        <taxon>Liliopsida</taxon>
        <taxon>Poales</taxon>
        <taxon>Poaceae</taxon>
        <taxon>BOP clade</taxon>
        <taxon>Pooideae</taxon>
        <taxon>Triticodae</taxon>
        <taxon>Triticeae</taxon>
        <taxon>Triticinae</taxon>
        <taxon>Triticum</taxon>
    </lineage>
</organism>
<reference evidence="2" key="2">
    <citation type="submission" date="2018-03" db="EMBL/GenBank/DDBJ databases">
        <title>The Triticum urartu genome reveals the dynamic nature of wheat genome evolution.</title>
        <authorList>
            <person name="Ling H."/>
            <person name="Ma B."/>
            <person name="Shi X."/>
            <person name="Liu H."/>
            <person name="Dong L."/>
            <person name="Sun H."/>
            <person name="Cao Y."/>
            <person name="Gao Q."/>
            <person name="Zheng S."/>
            <person name="Li Y."/>
            <person name="Yu Y."/>
            <person name="Du H."/>
            <person name="Qi M."/>
            <person name="Li Y."/>
            <person name="Yu H."/>
            <person name="Cui Y."/>
            <person name="Wang N."/>
            <person name="Chen C."/>
            <person name="Wu H."/>
            <person name="Zhao Y."/>
            <person name="Zhang J."/>
            <person name="Li Y."/>
            <person name="Zhou W."/>
            <person name="Zhang B."/>
            <person name="Hu W."/>
            <person name="Eijk M."/>
            <person name="Tang J."/>
            <person name="Witsenboer H."/>
            <person name="Zhao S."/>
            <person name="Li Z."/>
            <person name="Zhang A."/>
            <person name="Wang D."/>
            <person name="Liang C."/>
        </authorList>
    </citation>
    <scope>NUCLEOTIDE SEQUENCE [LARGE SCALE GENOMIC DNA]</scope>
    <source>
        <strain evidence="2">cv. G1812</strain>
    </source>
</reference>
<dbReference type="EnsemblPlants" id="TuG1812G0500003042.01.T01">
    <property type="protein sequence ID" value="TuG1812G0500003042.01.T01"/>
    <property type="gene ID" value="TuG1812G0500003042.01"/>
</dbReference>
<dbReference type="Proteomes" id="UP000015106">
    <property type="component" value="Chromosome 5"/>
</dbReference>
<dbReference type="Gramene" id="TuG1812G0500003042.01.T01">
    <property type="protein sequence ID" value="TuG1812G0500003042.01.T01"/>
    <property type="gene ID" value="TuG1812G0500003042.01"/>
</dbReference>
<evidence type="ECO:0000313" key="3">
    <source>
        <dbReference type="Proteomes" id="UP000015106"/>
    </source>
</evidence>
<proteinExistence type="predicted"/>
<sequence>MADDAPTDEQLLSYADLPKNGRDMAEVFAVRVPAAAGGCRPPPCGIISFHGGNCCSDVIYSRSRPDEPGCPQACDSQGNIVLTGPSVATSAYGPVVFNLQLHDNSQESPSQQDKDEEEDTGRLLCDTVGGSFSNYNRAIVETVSTRYGPADVTYAVLSNGVEGRVTVKLACLDGEGPAGVLGRIVARSKLFNAGCMLFCNEHGNGNNMRVGSGELVPLARHVLAVPLHMPLTVELDLRRDSGDETVRGAVAFHPATDGQHMERVMGAGGAVIEVSISWSDYPW</sequence>
<dbReference type="InterPro" id="IPR046533">
    <property type="entry name" value="DUF6598"/>
</dbReference>